<keyword evidence="3" id="KW-0808">Transferase</keyword>
<dbReference type="EMBL" id="JACVVK020000039">
    <property type="protein sequence ID" value="KAK7500051.1"/>
    <property type="molecule type" value="Genomic_DNA"/>
</dbReference>
<dbReference type="SUPFAM" id="SSF54001">
    <property type="entry name" value="Cysteine proteinases"/>
    <property type="match status" value="1"/>
</dbReference>
<sequence length="509" mass="56852">MATDAAACSKCHHKAIDAVSANTFASMATSQPTSPVKRTSLVTPSAAPIAEQFYRKPLPDTCIPFASNEGKKIFREALATEHMNCYFRLASQFRTQDEPAYCGLATLIMVLNALEIDPGRVWKGPWKWYHENMLDCCIPTELVRKHGITFDEFVCLANCNSLDTEFVRADDSTSEETFRELVKQITTKEDCFLIMSYSRPALGQTGDGHFAPVSGYHPERDLVLVLDTARFKYPPHWVALPLLFKSMQAVDRATGLPRGYIKVWPSQDSKALLLFKISDGFGINSSPVTLENYQNFLTTWMQFLARPTLSTDETQLDIIIAEALQGFLSFASTLSAENFVLTTQQHIQCTRACKVHCVIDELLRSLEQTPIFTAVCKEVEKLPGSEIHKLENIFGVWPGVSISNKAERLMTTPGEIRVPPCGQDACDLNQGMVLCHFIAIFLLSWPYGASFTDGTLSRALLKASQSVLNKTRCQYLKEESTTLRRQLKKLMGYHSPTILSPKLPPCAPK</sequence>
<dbReference type="InterPro" id="IPR007719">
    <property type="entry name" value="PCS_N"/>
</dbReference>
<dbReference type="Pfam" id="PF05023">
    <property type="entry name" value="Phytochelatin"/>
    <property type="match status" value="1"/>
</dbReference>
<evidence type="ECO:0000259" key="5">
    <source>
        <dbReference type="PROSITE" id="PS51443"/>
    </source>
</evidence>
<feature type="domain" description="Peptidase C83" evidence="5">
    <location>
        <begin position="48"/>
        <end position="268"/>
    </location>
</feature>
<evidence type="ECO:0000313" key="6">
    <source>
        <dbReference type="EMBL" id="KAK7500051.1"/>
    </source>
</evidence>
<dbReference type="PANTHER" id="PTHR33447:SF2">
    <property type="entry name" value="GLUTATHIONE GAMMA-GLUTAMYLCYSTEINYLTRANSFERASE"/>
    <property type="match status" value="1"/>
</dbReference>
<name>A0ABD0LKI6_9CAEN</name>
<dbReference type="GO" id="GO:0016756">
    <property type="term" value="F:glutathione gamma-glutamylcysteinyltransferase activity"/>
    <property type="evidence" value="ECO:0007669"/>
    <property type="project" value="UniProtKB-EC"/>
</dbReference>
<evidence type="ECO:0000256" key="4">
    <source>
        <dbReference type="ARBA" id="ARBA00022723"/>
    </source>
</evidence>
<evidence type="ECO:0000256" key="2">
    <source>
        <dbReference type="ARBA" id="ARBA00022539"/>
    </source>
</evidence>
<gene>
    <name evidence="6" type="ORF">BaRGS_00008598</name>
</gene>
<dbReference type="GO" id="GO:0046872">
    <property type="term" value="F:metal ion binding"/>
    <property type="evidence" value="ECO:0007669"/>
    <property type="project" value="UniProtKB-KW"/>
</dbReference>
<evidence type="ECO:0000313" key="7">
    <source>
        <dbReference type="Proteomes" id="UP001519460"/>
    </source>
</evidence>
<dbReference type="FunFam" id="3.90.70.30:FF:000001">
    <property type="entry name" value="Glutathione gamma-glutamylcysteinyltransferase 1"/>
    <property type="match status" value="1"/>
</dbReference>
<keyword evidence="4" id="KW-0479">Metal-binding</keyword>
<dbReference type="InterPro" id="IPR038156">
    <property type="entry name" value="PCS_N_sf"/>
</dbReference>
<keyword evidence="7" id="KW-1185">Reference proteome</keyword>
<reference evidence="6 7" key="1">
    <citation type="journal article" date="2023" name="Sci. Data">
        <title>Genome assembly of the Korean intertidal mud-creeper Batillaria attramentaria.</title>
        <authorList>
            <person name="Patra A.K."/>
            <person name="Ho P.T."/>
            <person name="Jun S."/>
            <person name="Lee S.J."/>
            <person name="Kim Y."/>
            <person name="Won Y.J."/>
        </authorList>
    </citation>
    <scope>NUCLEOTIDE SEQUENCE [LARGE SCALE GENOMIC DNA]</scope>
    <source>
        <strain evidence="6">Wonlab-2016</strain>
    </source>
</reference>
<accession>A0ABD0LKI6</accession>
<evidence type="ECO:0000256" key="1">
    <source>
        <dbReference type="ARBA" id="ARBA00012468"/>
    </source>
</evidence>
<dbReference type="InterPro" id="IPR038765">
    <property type="entry name" value="Papain-like_cys_pep_sf"/>
</dbReference>
<dbReference type="Proteomes" id="UP001519460">
    <property type="component" value="Unassembled WGS sequence"/>
</dbReference>
<dbReference type="Gene3D" id="3.90.70.30">
    <property type="entry name" value="Phytochelatin synthase, N-terminal domain"/>
    <property type="match status" value="1"/>
</dbReference>
<dbReference type="InterPro" id="IPR040409">
    <property type="entry name" value="PCS-like"/>
</dbReference>
<organism evidence="6 7">
    <name type="scientific">Batillaria attramentaria</name>
    <dbReference type="NCBI Taxonomy" id="370345"/>
    <lineage>
        <taxon>Eukaryota</taxon>
        <taxon>Metazoa</taxon>
        <taxon>Spiralia</taxon>
        <taxon>Lophotrochozoa</taxon>
        <taxon>Mollusca</taxon>
        <taxon>Gastropoda</taxon>
        <taxon>Caenogastropoda</taxon>
        <taxon>Sorbeoconcha</taxon>
        <taxon>Cerithioidea</taxon>
        <taxon>Batillariidae</taxon>
        <taxon>Batillaria</taxon>
    </lineage>
</organism>
<dbReference type="PANTHER" id="PTHR33447">
    <property type="entry name" value="GLUTATHIONE GAMMA-GLUTAMYLCYSTEINYLTRANSFERASE"/>
    <property type="match status" value="1"/>
</dbReference>
<dbReference type="PROSITE" id="PS51443">
    <property type="entry name" value="PCS"/>
    <property type="match status" value="1"/>
</dbReference>
<dbReference type="AlphaFoldDB" id="A0ABD0LKI6"/>
<protein>
    <recommendedName>
        <fullName evidence="1">glutathione gamma-glutamylcysteinyltransferase</fullName>
        <ecNumber evidence="1">2.3.2.15</ecNumber>
    </recommendedName>
</protein>
<comment type="caution">
    <text evidence="6">The sequence shown here is derived from an EMBL/GenBank/DDBJ whole genome shotgun (WGS) entry which is preliminary data.</text>
</comment>
<dbReference type="EC" id="2.3.2.15" evidence="1"/>
<keyword evidence="2" id="KW-0104">Cadmium</keyword>
<evidence type="ECO:0000256" key="3">
    <source>
        <dbReference type="ARBA" id="ARBA00022679"/>
    </source>
</evidence>
<proteinExistence type="predicted"/>
<dbReference type="GO" id="GO:0046938">
    <property type="term" value="P:phytochelatin biosynthetic process"/>
    <property type="evidence" value="ECO:0007669"/>
    <property type="project" value="UniProtKB-ARBA"/>
</dbReference>